<dbReference type="AlphaFoldDB" id="A0A1G2S5P3"/>
<dbReference type="InterPro" id="IPR050696">
    <property type="entry name" value="FtsA/MreB"/>
</dbReference>
<dbReference type="InterPro" id="IPR005883">
    <property type="entry name" value="PilM"/>
</dbReference>
<dbReference type="Gene3D" id="3.30.1490.300">
    <property type="match status" value="1"/>
</dbReference>
<comment type="caution">
    <text evidence="1">The sequence shown here is derived from an EMBL/GenBank/DDBJ whole genome shotgun (WGS) entry which is preliminary data.</text>
</comment>
<dbReference type="InterPro" id="IPR043129">
    <property type="entry name" value="ATPase_NBD"/>
</dbReference>
<reference evidence="1 2" key="1">
    <citation type="journal article" date="2016" name="Nat. Commun.">
        <title>Thousands of microbial genomes shed light on interconnected biogeochemical processes in an aquifer system.</title>
        <authorList>
            <person name="Anantharaman K."/>
            <person name="Brown C.T."/>
            <person name="Hug L.A."/>
            <person name="Sharon I."/>
            <person name="Castelle C.J."/>
            <person name="Probst A.J."/>
            <person name="Thomas B.C."/>
            <person name="Singh A."/>
            <person name="Wilkins M.J."/>
            <person name="Karaoz U."/>
            <person name="Brodie E.L."/>
            <person name="Williams K.H."/>
            <person name="Hubbard S.S."/>
            <person name="Banfield J.F."/>
        </authorList>
    </citation>
    <scope>NUCLEOTIDE SEQUENCE [LARGE SCALE GENOMIC DNA]</scope>
</reference>
<dbReference type="Proteomes" id="UP000176997">
    <property type="component" value="Unassembled WGS sequence"/>
</dbReference>
<protein>
    <recommendedName>
        <fullName evidence="3">SHS2 domain-containing protein</fullName>
    </recommendedName>
</protein>
<organism evidence="1 2">
    <name type="scientific">Candidatus Yonathbacteria bacterium RIFCSPHIGHO2_01_FULL_51_10</name>
    <dbReference type="NCBI Taxonomy" id="1802723"/>
    <lineage>
        <taxon>Bacteria</taxon>
        <taxon>Candidatus Yonathiibacteriota</taxon>
    </lineage>
</organism>
<dbReference type="PIRSF" id="PIRSF019169">
    <property type="entry name" value="PilM"/>
    <property type="match status" value="1"/>
</dbReference>
<dbReference type="SUPFAM" id="SSF53067">
    <property type="entry name" value="Actin-like ATPase domain"/>
    <property type="match status" value="1"/>
</dbReference>
<dbReference type="PANTHER" id="PTHR32432">
    <property type="entry name" value="CELL DIVISION PROTEIN FTSA-RELATED"/>
    <property type="match status" value="1"/>
</dbReference>
<dbReference type="CDD" id="cd24049">
    <property type="entry name" value="ASKHA_NBD_PilM"/>
    <property type="match status" value="1"/>
</dbReference>
<dbReference type="EMBL" id="MHUS01000044">
    <property type="protein sequence ID" value="OHA79631.1"/>
    <property type="molecule type" value="Genomic_DNA"/>
</dbReference>
<dbReference type="Gene3D" id="3.30.420.40">
    <property type="match status" value="2"/>
</dbReference>
<dbReference type="STRING" id="1802723.A2675_03015"/>
<proteinExistence type="predicted"/>
<sequence length="374" mass="40759">MNFSFSKVLSQFGKSFAKKRVVGIDIGASAIKIVELEKDNGRALLKNYGELALGPYADGVIGQATSLSLEKISQALQDLFQETGITTRDAALAFPLGPSFLSVIEMPDVDRRDLDTMVPLEARKYIPVPANEVQLGWQVVPEKQSAAIPAGTKEKEQVQQKKVEVLIAAVHKDIVAKYNEIKKRVNLDAGTPEIEVFSSIRSVIGRDTSPLMILDMGAGTTKLAMVEWGILRSSHIINMGSQDITLTLSKALGITLQEAEQAKRDFGLRGIPNTQHSQEVVALPLAQIFSEANRVLSNYEKRYNRKTSKVILTGGGVLMKGLLEFARENFETEVVMGDPFTRVVTPAFMADTLRDAGPEFAVAIGSGLRGLQDA</sequence>
<dbReference type="Pfam" id="PF11104">
    <property type="entry name" value="PilM_2"/>
    <property type="match status" value="1"/>
</dbReference>
<dbReference type="PANTHER" id="PTHR32432:SF3">
    <property type="entry name" value="ETHANOLAMINE UTILIZATION PROTEIN EUTJ"/>
    <property type="match status" value="1"/>
</dbReference>
<evidence type="ECO:0000313" key="2">
    <source>
        <dbReference type="Proteomes" id="UP000176997"/>
    </source>
</evidence>
<evidence type="ECO:0000313" key="1">
    <source>
        <dbReference type="EMBL" id="OHA79631.1"/>
    </source>
</evidence>
<evidence type="ECO:0008006" key="3">
    <source>
        <dbReference type="Google" id="ProtNLM"/>
    </source>
</evidence>
<accession>A0A1G2S5P3</accession>
<dbReference type="NCBIfam" id="TIGR01175">
    <property type="entry name" value="pilM"/>
    <property type="match status" value="1"/>
</dbReference>
<name>A0A1G2S5P3_9BACT</name>
<gene>
    <name evidence="1" type="ORF">A2675_03015</name>
</gene>